<dbReference type="EMBL" id="BARS01008955">
    <property type="protein sequence ID" value="GAF68304.1"/>
    <property type="molecule type" value="Genomic_DNA"/>
</dbReference>
<protein>
    <submittedName>
        <fullName evidence="1">Uncharacterized protein</fullName>
    </submittedName>
</protein>
<name>X0RHF5_9ZZZZ</name>
<accession>X0RHF5</accession>
<reference evidence="1" key="1">
    <citation type="journal article" date="2014" name="Front. Microbiol.">
        <title>High frequency of phylogenetically diverse reductive dehalogenase-homologous genes in deep subseafloor sedimentary metagenomes.</title>
        <authorList>
            <person name="Kawai M."/>
            <person name="Futagami T."/>
            <person name="Toyoda A."/>
            <person name="Takaki Y."/>
            <person name="Nishi S."/>
            <person name="Hori S."/>
            <person name="Arai W."/>
            <person name="Tsubouchi T."/>
            <person name="Morono Y."/>
            <person name="Uchiyama I."/>
            <person name="Ito T."/>
            <person name="Fujiyama A."/>
            <person name="Inagaki F."/>
            <person name="Takami H."/>
        </authorList>
    </citation>
    <scope>NUCLEOTIDE SEQUENCE</scope>
    <source>
        <strain evidence="1">Expedition CK06-06</strain>
    </source>
</reference>
<evidence type="ECO:0000313" key="1">
    <source>
        <dbReference type="EMBL" id="GAF68304.1"/>
    </source>
</evidence>
<sequence>LSDNDRAGIYLEDKLTELIYPCIKEINLEDFKIDIFNSIDLKTMIDGHESDINEKEYDENLETENECPKCGYKW</sequence>
<gene>
    <name evidence="1" type="ORF">S01H1_16957</name>
</gene>
<organism evidence="1">
    <name type="scientific">marine sediment metagenome</name>
    <dbReference type="NCBI Taxonomy" id="412755"/>
    <lineage>
        <taxon>unclassified sequences</taxon>
        <taxon>metagenomes</taxon>
        <taxon>ecological metagenomes</taxon>
    </lineage>
</organism>
<dbReference type="AlphaFoldDB" id="X0RHF5"/>
<proteinExistence type="predicted"/>
<feature type="non-terminal residue" evidence="1">
    <location>
        <position position="1"/>
    </location>
</feature>
<comment type="caution">
    <text evidence="1">The sequence shown here is derived from an EMBL/GenBank/DDBJ whole genome shotgun (WGS) entry which is preliminary data.</text>
</comment>